<sequence length="202" mass="22840">MIWNLDEAACTTVTNAPKIVSQTGVERVGHFSSTNSEGGPSVFHVRTSNSADPLINPEAVGPFPKALPSKPIKKQRKGKTTIITEMPEKDILLLENMMDILNKKTAKTEKLNLKYVKQVFEGNSRNKESNKTKNNKKAKKKKTDTKKCTKASPKKEKVERKFSKNEKITPRLRNRSTTINKIVYDEQCTVCKKKYLESTEGR</sequence>
<feature type="compositionally biased region" description="Basic residues" evidence="1">
    <location>
        <begin position="133"/>
        <end position="144"/>
    </location>
</feature>
<comment type="caution">
    <text evidence="2">The sequence shown here is derived from an EMBL/GenBank/DDBJ whole genome shotgun (WGS) entry which is preliminary data.</text>
</comment>
<protein>
    <submittedName>
        <fullName evidence="2">Uncharacterized protein</fullName>
    </submittedName>
</protein>
<evidence type="ECO:0000313" key="2">
    <source>
        <dbReference type="EMBL" id="KAL3281863.1"/>
    </source>
</evidence>
<dbReference type="Proteomes" id="UP001516400">
    <property type="component" value="Unassembled WGS sequence"/>
</dbReference>
<keyword evidence="3" id="KW-1185">Reference proteome</keyword>
<dbReference type="EMBL" id="JABFTP020000144">
    <property type="protein sequence ID" value="KAL3281863.1"/>
    <property type="molecule type" value="Genomic_DNA"/>
</dbReference>
<evidence type="ECO:0000313" key="3">
    <source>
        <dbReference type="Proteomes" id="UP001516400"/>
    </source>
</evidence>
<dbReference type="AlphaFoldDB" id="A0ABD2NT25"/>
<feature type="region of interest" description="Disordered" evidence="1">
    <location>
        <begin position="122"/>
        <end position="173"/>
    </location>
</feature>
<proteinExistence type="predicted"/>
<reference evidence="2 3" key="1">
    <citation type="journal article" date="2021" name="BMC Biol.">
        <title>Horizontally acquired antibacterial genes associated with adaptive radiation of ladybird beetles.</title>
        <authorList>
            <person name="Li H.S."/>
            <person name="Tang X.F."/>
            <person name="Huang Y.H."/>
            <person name="Xu Z.Y."/>
            <person name="Chen M.L."/>
            <person name="Du X.Y."/>
            <person name="Qiu B.Y."/>
            <person name="Chen P.T."/>
            <person name="Zhang W."/>
            <person name="Slipinski A."/>
            <person name="Escalona H.E."/>
            <person name="Waterhouse R.M."/>
            <person name="Zwick A."/>
            <person name="Pang H."/>
        </authorList>
    </citation>
    <scope>NUCLEOTIDE SEQUENCE [LARGE SCALE GENOMIC DNA]</scope>
    <source>
        <strain evidence="2">SYSU2018</strain>
    </source>
</reference>
<name>A0ABD2NT25_9CUCU</name>
<feature type="region of interest" description="Disordered" evidence="1">
    <location>
        <begin position="53"/>
        <end position="79"/>
    </location>
</feature>
<evidence type="ECO:0000256" key="1">
    <source>
        <dbReference type="SAM" id="MobiDB-lite"/>
    </source>
</evidence>
<gene>
    <name evidence="2" type="ORF">HHI36_005068</name>
</gene>
<feature type="compositionally biased region" description="Basic and acidic residues" evidence="1">
    <location>
        <begin position="153"/>
        <end position="169"/>
    </location>
</feature>
<accession>A0ABD2NT25</accession>
<organism evidence="2 3">
    <name type="scientific">Cryptolaemus montrouzieri</name>
    <dbReference type="NCBI Taxonomy" id="559131"/>
    <lineage>
        <taxon>Eukaryota</taxon>
        <taxon>Metazoa</taxon>
        <taxon>Ecdysozoa</taxon>
        <taxon>Arthropoda</taxon>
        <taxon>Hexapoda</taxon>
        <taxon>Insecta</taxon>
        <taxon>Pterygota</taxon>
        <taxon>Neoptera</taxon>
        <taxon>Endopterygota</taxon>
        <taxon>Coleoptera</taxon>
        <taxon>Polyphaga</taxon>
        <taxon>Cucujiformia</taxon>
        <taxon>Coccinelloidea</taxon>
        <taxon>Coccinellidae</taxon>
        <taxon>Scymninae</taxon>
        <taxon>Scymnini</taxon>
        <taxon>Cryptolaemus</taxon>
    </lineage>
</organism>